<dbReference type="PANTHER" id="PTHR30590:SF3">
    <property type="entry name" value="HYPOTHETICAL MEMBRANE SPANNING PROTEIN"/>
    <property type="match status" value="1"/>
</dbReference>
<feature type="transmembrane region" description="Helical" evidence="1">
    <location>
        <begin position="167"/>
        <end position="186"/>
    </location>
</feature>
<feature type="transmembrane region" description="Helical" evidence="1">
    <location>
        <begin position="198"/>
        <end position="221"/>
    </location>
</feature>
<dbReference type="InterPro" id="IPR007349">
    <property type="entry name" value="DUF418"/>
</dbReference>
<evidence type="ECO:0000313" key="4">
    <source>
        <dbReference type="Proteomes" id="UP000266615"/>
    </source>
</evidence>
<feature type="transmembrane region" description="Helical" evidence="1">
    <location>
        <begin position="119"/>
        <end position="137"/>
    </location>
</feature>
<evidence type="ECO:0000256" key="1">
    <source>
        <dbReference type="SAM" id="Phobius"/>
    </source>
</evidence>
<sequence>MRISALDAARGLAILGMIAINVGPRGGDSVVELLYRAPHGRASLLFVLLGGIGFALLTRSSWQGGASLPWGKVLWRAALLMAVGLLLQELDHGIRVILTTYAALFLIGLPLVRVSGRVLLLLAGLSVSIGPVLWIVAQEHTDKAFDRDPVTAASPLWEIVTGTLLTGPYPAVVWAAPFLFGMWLGRQDLTDSKVTTRLVMWGALAALLTRAVSFALISAFGEPTSHTAWQRLVSDVAHSEMPLWVLGSTGAAVFVLGLCLKVRDWNRAGTRPLVALGRTALTAYVVHLIVLALIVRPGPDTLIGGVTTTLALGAGLMLFAVLWLLVFKRGPLEVLLTLPRLRADARG</sequence>
<proteinExistence type="predicted"/>
<comment type="caution">
    <text evidence="3">The sequence shown here is derived from an EMBL/GenBank/DDBJ whole genome shotgun (WGS) entry which is preliminary data.</text>
</comment>
<evidence type="ECO:0000259" key="2">
    <source>
        <dbReference type="Pfam" id="PF04235"/>
    </source>
</evidence>
<reference evidence="3 4" key="1">
    <citation type="submission" date="2018-09" db="EMBL/GenBank/DDBJ databases">
        <title>Nesterenkonia natronophila sp. nov., an alkaliphilic actinobacteriume isolated from a soda lake, and emended description of the genus Nesterenkonia.</title>
        <authorList>
            <person name="Menes R.J."/>
            <person name="Iriarte A."/>
        </authorList>
    </citation>
    <scope>NUCLEOTIDE SEQUENCE [LARGE SCALE GENOMIC DNA]</scope>
    <source>
        <strain evidence="3 4">M8</strain>
    </source>
</reference>
<protein>
    <submittedName>
        <fullName evidence="3">DUF418 domain-containing protein</fullName>
    </submittedName>
</protein>
<organism evidence="3 4">
    <name type="scientific">Nesterenkonia natronophila</name>
    <dbReference type="NCBI Taxonomy" id="2174932"/>
    <lineage>
        <taxon>Bacteria</taxon>
        <taxon>Bacillati</taxon>
        <taxon>Actinomycetota</taxon>
        <taxon>Actinomycetes</taxon>
        <taxon>Micrococcales</taxon>
        <taxon>Micrococcaceae</taxon>
        <taxon>Nesterenkonia</taxon>
    </lineage>
</organism>
<feature type="transmembrane region" description="Helical" evidence="1">
    <location>
        <begin position="272"/>
        <end position="295"/>
    </location>
</feature>
<gene>
    <name evidence="3" type="ORF">D3250_05275</name>
</gene>
<accession>A0A3A4F147</accession>
<dbReference type="PANTHER" id="PTHR30590">
    <property type="entry name" value="INNER MEMBRANE PROTEIN"/>
    <property type="match status" value="1"/>
</dbReference>
<evidence type="ECO:0000313" key="3">
    <source>
        <dbReference type="EMBL" id="RJN31566.1"/>
    </source>
</evidence>
<keyword evidence="4" id="KW-1185">Reference proteome</keyword>
<dbReference type="OrthoDB" id="4966979at2"/>
<feature type="domain" description="DUF418" evidence="2">
    <location>
        <begin position="208"/>
        <end position="336"/>
    </location>
</feature>
<dbReference type="AlphaFoldDB" id="A0A3A4F147"/>
<keyword evidence="1" id="KW-0812">Transmembrane</keyword>
<feature type="transmembrane region" description="Helical" evidence="1">
    <location>
        <begin position="93"/>
        <end position="112"/>
    </location>
</feature>
<keyword evidence="1" id="KW-1133">Transmembrane helix</keyword>
<name>A0A3A4F147_9MICC</name>
<feature type="transmembrane region" description="Helical" evidence="1">
    <location>
        <begin position="40"/>
        <end position="58"/>
    </location>
</feature>
<keyword evidence="1" id="KW-0472">Membrane</keyword>
<feature type="transmembrane region" description="Helical" evidence="1">
    <location>
        <begin position="301"/>
        <end position="326"/>
    </location>
</feature>
<dbReference type="InterPro" id="IPR052529">
    <property type="entry name" value="Bact_Transport_Assoc"/>
</dbReference>
<feature type="transmembrane region" description="Helical" evidence="1">
    <location>
        <begin position="241"/>
        <end position="260"/>
    </location>
</feature>
<dbReference type="EMBL" id="QYZP01000002">
    <property type="protein sequence ID" value="RJN31566.1"/>
    <property type="molecule type" value="Genomic_DNA"/>
</dbReference>
<dbReference type="Proteomes" id="UP000266615">
    <property type="component" value="Unassembled WGS sequence"/>
</dbReference>
<dbReference type="Pfam" id="PF04235">
    <property type="entry name" value="DUF418"/>
    <property type="match status" value="1"/>
</dbReference>
<dbReference type="RefSeq" id="WP_119902353.1">
    <property type="nucleotide sequence ID" value="NZ_QYZP01000002.1"/>
</dbReference>